<accession>A0A5M6IVT8</accession>
<dbReference type="InterPro" id="IPR004089">
    <property type="entry name" value="MCPsignal_dom"/>
</dbReference>
<dbReference type="SMART" id="SM00283">
    <property type="entry name" value="MA"/>
    <property type="match status" value="1"/>
</dbReference>
<dbReference type="GO" id="GO:0004888">
    <property type="term" value="F:transmembrane signaling receptor activity"/>
    <property type="evidence" value="ECO:0007669"/>
    <property type="project" value="InterPro"/>
</dbReference>
<dbReference type="PROSITE" id="PS50885">
    <property type="entry name" value="HAMP"/>
    <property type="match status" value="1"/>
</dbReference>
<evidence type="ECO:0000313" key="7">
    <source>
        <dbReference type="EMBL" id="KAA5612443.1"/>
    </source>
</evidence>
<dbReference type="GO" id="GO:0007165">
    <property type="term" value="P:signal transduction"/>
    <property type="evidence" value="ECO:0007669"/>
    <property type="project" value="UniProtKB-KW"/>
</dbReference>
<feature type="domain" description="Methyl-accepting transducer" evidence="5">
    <location>
        <begin position="274"/>
        <end position="503"/>
    </location>
</feature>
<keyword evidence="8" id="KW-1185">Reference proteome</keyword>
<evidence type="ECO:0000256" key="2">
    <source>
        <dbReference type="ARBA" id="ARBA00029447"/>
    </source>
</evidence>
<protein>
    <submittedName>
        <fullName evidence="7">HAMP domain-containing protein</fullName>
    </submittedName>
</protein>
<dbReference type="InterPro" id="IPR003660">
    <property type="entry name" value="HAMP_dom"/>
</dbReference>
<dbReference type="PRINTS" id="PR00260">
    <property type="entry name" value="CHEMTRNSDUCR"/>
</dbReference>
<dbReference type="SUPFAM" id="SSF58104">
    <property type="entry name" value="Methyl-accepting chemotaxis protein (MCP) signaling domain"/>
    <property type="match status" value="1"/>
</dbReference>
<dbReference type="PANTHER" id="PTHR32089">
    <property type="entry name" value="METHYL-ACCEPTING CHEMOTAXIS PROTEIN MCPB"/>
    <property type="match status" value="1"/>
</dbReference>
<organism evidence="7 8">
    <name type="scientific">Rhodovastum atsumiense</name>
    <dbReference type="NCBI Taxonomy" id="504468"/>
    <lineage>
        <taxon>Bacteria</taxon>
        <taxon>Pseudomonadati</taxon>
        <taxon>Pseudomonadota</taxon>
        <taxon>Alphaproteobacteria</taxon>
        <taxon>Acetobacterales</taxon>
        <taxon>Acetobacteraceae</taxon>
        <taxon>Rhodovastum</taxon>
    </lineage>
</organism>
<dbReference type="Gene3D" id="6.10.340.10">
    <property type="match status" value="1"/>
</dbReference>
<dbReference type="PROSITE" id="PS50111">
    <property type="entry name" value="CHEMOTAXIS_TRANSDUC_2"/>
    <property type="match status" value="1"/>
</dbReference>
<evidence type="ECO:0000256" key="1">
    <source>
        <dbReference type="ARBA" id="ARBA00023224"/>
    </source>
</evidence>
<dbReference type="InterPro" id="IPR009875">
    <property type="entry name" value="PilZ_domain"/>
</dbReference>
<dbReference type="SMART" id="SM00304">
    <property type="entry name" value="HAMP"/>
    <property type="match status" value="1"/>
</dbReference>
<evidence type="ECO:0000259" key="6">
    <source>
        <dbReference type="PROSITE" id="PS50885"/>
    </source>
</evidence>
<feature type="domain" description="HAMP" evidence="6">
    <location>
        <begin position="187"/>
        <end position="240"/>
    </location>
</feature>
<dbReference type="PANTHER" id="PTHR32089:SF112">
    <property type="entry name" value="LYSOZYME-LIKE PROTEIN-RELATED"/>
    <property type="match status" value="1"/>
</dbReference>
<comment type="similarity">
    <text evidence="2">Belongs to the methyl-accepting chemotaxis (MCP) protein family.</text>
</comment>
<comment type="caution">
    <text evidence="7">The sequence shown here is derived from an EMBL/GenBank/DDBJ whole genome shotgun (WGS) entry which is preliminary data.</text>
</comment>
<evidence type="ECO:0000259" key="5">
    <source>
        <dbReference type="PROSITE" id="PS50111"/>
    </source>
</evidence>
<dbReference type="GO" id="GO:0035438">
    <property type="term" value="F:cyclic-di-GMP binding"/>
    <property type="evidence" value="ECO:0007669"/>
    <property type="project" value="InterPro"/>
</dbReference>
<dbReference type="AlphaFoldDB" id="A0A5M6IVT8"/>
<evidence type="ECO:0000256" key="3">
    <source>
        <dbReference type="PROSITE-ProRule" id="PRU00284"/>
    </source>
</evidence>
<dbReference type="SUPFAM" id="SSF141371">
    <property type="entry name" value="PilZ domain-like"/>
    <property type="match status" value="1"/>
</dbReference>
<keyword evidence="4" id="KW-1133">Transmembrane helix</keyword>
<dbReference type="Pfam" id="PF00672">
    <property type="entry name" value="HAMP"/>
    <property type="match status" value="1"/>
</dbReference>
<dbReference type="Gene3D" id="2.40.10.220">
    <property type="entry name" value="predicted glycosyltransferase like domains"/>
    <property type="match status" value="1"/>
</dbReference>
<dbReference type="InterPro" id="IPR004090">
    <property type="entry name" value="Chemotax_Me-accpt_rcpt"/>
</dbReference>
<dbReference type="Gene3D" id="1.10.287.950">
    <property type="entry name" value="Methyl-accepting chemotaxis protein"/>
    <property type="match status" value="1"/>
</dbReference>
<keyword evidence="1 3" id="KW-0807">Transducer</keyword>
<dbReference type="EMBL" id="VWPK01000012">
    <property type="protein sequence ID" value="KAA5612443.1"/>
    <property type="molecule type" value="Genomic_DNA"/>
</dbReference>
<dbReference type="OrthoDB" id="7295762at2"/>
<dbReference type="Pfam" id="PF00015">
    <property type="entry name" value="MCPsignal"/>
    <property type="match status" value="1"/>
</dbReference>
<reference evidence="7 8" key="1">
    <citation type="submission" date="2019-09" db="EMBL/GenBank/DDBJ databases">
        <title>Genome sequence of Rhodovastum atsumiense, a diverse member of the Acetobacteraceae family of non-sulfur purple photosynthetic bacteria.</title>
        <authorList>
            <person name="Meyer T."/>
            <person name="Kyndt J."/>
        </authorList>
    </citation>
    <scope>NUCLEOTIDE SEQUENCE [LARGE SCALE GENOMIC DNA]</scope>
    <source>
        <strain evidence="7 8">DSM 21279</strain>
    </source>
</reference>
<name>A0A5M6IVT8_9PROT</name>
<sequence>MQARHDATRLIADLRPLQLAVQGIQVHIIQVQQFLQDAAATHHEDGFEEAAKHATSFADRLRDARAVLGRLPAGAALAGLDTELDTLAAAFAGYHALGVKMTRIYIDQGIEAGNALMEEFDAAADALTGKFEAIDQRVEAAMQAAGQQTLGSVEAAEQLAVLASRVVNGLTVVGVGVCILVIWILRHSLIRPIMASIAAMRDLAQGNLDITVTGLGRRDEIGRMAEALEVFRVQASENRRLAAAQEETRRAADADRRSAVTTMAATIESETRKALDQIEQRTGAMEAVANTMTGSAARTGASLQGASASATRVTANSQAAASAVGQLSAAIQQITAQVGQSSVIVGQAVTAGNETCAAIAALDEQVTRIGTVADLIRDIASRTNLLALNATIEAARAGEAGRGFAVVAGEVKTLAAQTTRSTEEIARTLAEVGQATATSVAAVHRIEQTIGEMNAIAGAIATAVQEQGLAANEIARNVTETAAATTEMTALIGGVLAEAERTGHDAAEVHGNAADLAAAVGQLKASVVRVVRSATEDVDRRLFKRHPVALPARLSLDGRGGTAVEVTDISEGGARLRGCAGLRMGQQASIDIGDVRGLACVIGHVEKDGAGVAFRLDEAGRTRLRRLLQHETGSAAA</sequence>
<evidence type="ECO:0000256" key="4">
    <source>
        <dbReference type="SAM" id="Phobius"/>
    </source>
</evidence>
<dbReference type="GO" id="GO:0016020">
    <property type="term" value="C:membrane"/>
    <property type="evidence" value="ECO:0007669"/>
    <property type="project" value="InterPro"/>
</dbReference>
<dbReference type="CDD" id="cd06225">
    <property type="entry name" value="HAMP"/>
    <property type="match status" value="1"/>
</dbReference>
<keyword evidence="4" id="KW-0812">Transmembrane</keyword>
<gene>
    <name evidence="7" type="ORF">F1189_09715</name>
</gene>
<keyword evidence="4" id="KW-0472">Membrane</keyword>
<evidence type="ECO:0000313" key="8">
    <source>
        <dbReference type="Proteomes" id="UP000325255"/>
    </source>
</evidence>
<dbReference type="Proteomes" id="UP000325255">
    <property type="component" value="Unassembled WGS sequence"/>
</dbReference>
<dbReference type="Pfam" id="PF07238">
    <property type="entry name" value="PilZ"/>
    <property type="match status" value="1"/>
</dbReference>
<proteinExistence type="inferred from homology"/>
<feature type="transmembrane region" description="Helical" evidence="4">
    <location>
        <begin position="166"/>
        <end position="185"/>
    </location>
</feature>
<dbReference type="GO" id="GO:0006935">
    <property type="term" value="P:chemotaxis"/>
    <property type="evidence" value="ECO:0007669"/>
    <property type="project" value="InterPro"/>
</dbReference>